<accession>A0ABU8I7Q1</accession>
<dbReference type="CDD" id="cd00146">
    <property type="entry name" value="PKD"/>
    <property type="match status" value="1"/>
</dbReference>
<dbReference type="Pfam" id="PF18911">
    <property type="entry name" value="PKD_4"/>
    <property type="match status" value="1"/>
</dbReference>
<dbReference type="PROSITE" id="PS50093">
    <property type="entry name" value="PKD"/>
    <property type="match status" value="1"/>
</dbReference>
<dbReference type="InterPro" id="IPR008979">
    <property type="entry name" value="Galactose-bd-like_sf"/>
</dbReference>
<evidence type="ECO:0000259" key="2">
    <source>
        <dbReference type="PROSITE" id="PS50093"/>
    </source>
</evidence>
<dbReference type="InterPro" id="IPR022409">
    <property type="entry name" value="PKD/Chitinase_dom"/>
</dbReference>
<gene>
    <name evidence="3" type="ORF">VJ786_09895</name>
</gene>
<dbReference type="SUPFAM" id="SSF49299">
    <property type="entry name" value="PKD domain"/>
    <property type="match status" value="1"/>
</dbReference>
<comment type="caution">
    <text evidence="3">The sequence shown here is derived from an EMBL/GenBank/DDBJ whole genome shotgun (WGS) entry which is preliminary data.</text>
</comment>
<feature type="domain" description="PKD" evidence="2">
    <location>
        <begin position="71"/>
        <end position="117"/>
    </location>
</feature>
<organism evidence="3 4">
    <name type="scientific">Sphingobacterium tenebrionis</name>
    <dbReference type="NCBI Taxonomy" id="3111775"/>
    <lineage>
        <taxon>Bacteria</taxon>
        <taxon>Pseudomonadati</taxon>
        <taxon>Bacteroidota</taxon>
        <taxon>Sphingobacteriia</taxon>
        <taxon>Sphingobacteriales</taxon>
        <taxon>Sphingobacteriaceae</taxon>
        <taxon>Sphingobacterium</taxon>
    </lineage>
</organism>
<dbReference type="PROSITE" id="PS51257">
    <property type="entry name" value="PROKAR_LIPOPROTEIN"/>
    <property type="match status" value="1"/>
</dbReference>
<evidence type="ECO:0000313" key="3">
    <source>
        <dbReference type="EMBL" id="MEI5985215.1"/>
    </source>
</evidence>
<sequence>MKTKLLKSTYALLLMLITISMGCTREDVIDNSPVDGLEEKPAAAFNFAVADPKDPFTYKFDNKSSNFKEVRWDFADDSTSSELSPTHTFLNTGTYKVKMVVLNGEGYWAQREETIKINPSSYIQVATKILPDRKMELSFETAMEIESASWTHAVSSSQFDIFSTEKTANLSFAPGEFKRIFLTVITPKKSKATIEFLLSETGQIKDLTNFDNIFTISHDNSGGPDANEGSKKMIDNNTNTKVFIGGVGNSLTWQFEYYVPQIINGYRMTSGNDAQERDPKEWKVEGSNDGTTWTEIDHRSNEEFPSRYLSRTFTFNNSTAYKYYKFSILQLRSGTNFQMCELRLLQIPQ</sequence>
<dbReference type="Gene3D" id="2.60.40.10">
    <property type="entry name" value="Immunoglobulins"/>
    <property type="match status" value="1"/>
</dbReference>
<dbReference type="Pfam" id="PF00754">
    <property type="entry name" value="F5_F8_type_C"/>
    <property type="match status" value="1"/>
</dbReference>
<keyword evidence="4" id="KW-1185">Reference proteome</keyword>
<feature type="signal peptide" evidence="1">
    <location>
        <begin position="1"/>
        <end position="25"/>
    </location>
</feature>
<evidence type="ECO:0000313" key="4">
    <source>
        <dbReference type="Proteomes" id="UP001363035"/>
    </source>
</evidence>
<dbReference type="Proteomes" id="UP001363035">
    <property type="component" value="Unassembled WGS sequence"/>
</dbReference>
<evidence type="ECO:0000256" key="1">
    <source>
        <dbReference type="SAM" id="SignalP"/>
    </source>
</evidence>
<proteinExistence type="predicted"/>
<dbReference type="InterPro" id="IPR000421">
    <property type="entry name" value="FA58C"/>
</dbReference>
<feature type="chain" id="PRO_5045727065" evidence="1">
    <location>
        <begin position="26"/>
        <end position="349"/>
    </location>
</feature>
<keyword evidence="1" id="KW-0732">Signal</keyword>
<dbReference type="SMART" id="SM00089">
    <property type="entry name" value="PKD"/>
    <property type="match status" value="1"/>
</dbReference>
<dbReference type="InterPro" id="IPR035986">
    <property type="entry name" value="PKD_dom_sf"/>
</dbReference>
<dbReference type="InterPro" id="IPR000601">
    <property type="entry name" value="PKD_dom"/>
</dbReference>
<protein>
    <submittedName>
        <fullName evidence="3">PKD domain-containing protein</fullName>
    </submittedName>
</protein>
<dbReference type="EMBL" id="JAYLLN010000022">
    <property type="protein sequence ID" value="MEI5985215.1"/>
    <property type="molecule type" value="Genomic_DNA"/>
</dbReference>
<dbReference type="RefSeq" id="WP_134776913.1">
    <property type="nucleotide sequence ID" value="NZ_JAYLLN010000022.1"/>
</dbReference>
<dbReference type="InterPro" id="IPR013783">
    <property type="entry name" value="Ig-like_fold"/>
</dbReference>
<dbReference type="SUPFAM" id="SSF49785">
    <property type="entry name" value="Galactose-binding domain-like"/>
    <property type="match status" value="1"/>
</dbReference>
<name>A0ABU8I7Q1_9SPHI</name>
<dbReference type="Gene3D" id="2.60.120.260">
    <property type="entry name" value="Galactose-binding domain-like"/>
    <property type="match status" value="1"/>
</dbReference>
<reference evidence="3 4" key="1">
    <citation type="submission" date="2024-01" db="EMBL/GenBank/DDBJ databases">
        <title>Sphingobacterium tenebrionis sp. nov., a novel endophyte isolated from tenebrio molitor intestines.</title>
        <authorList>
            <person name="Zhang C."/>
        </authorList>
    </citation>
    <scope>NUCLEOTIDE SEQUENCE [LARGE SCALE GENOMIC DNA]</scope>
    <source>
        <strain evidence="3 4">PU5-4</strain>
    </source>
</reference>